<evidence type="ECO:0000313" key="2">
    <source>
        <dbReference type="Proteomes" id="UP000317650"/>
    </source>
</evidence>
<gene>
    <name evidence="1" type="ORF">C4D60_Mb03t18530</name>
</gene>
<keyword evidence="2" id="KW-1185">Reference proteome</keyword>
<reference evidence="1 2" key="1">
    <citation type="journal article" date="2019" name="Nat. Plants">
        <title>Genome sequencing of Musa balbisiana reveals subgenome evolution and function divergence in polyploid bananas.</title>
        <authorList>
            <person name="Yao X."/>
        </authorList>
    </citation>
    <scope>NUCLEOTIDE SEQUENCE [LARGE SCALE GENOMIC DNA]</scope>
    <source>
        <strain evidence="2">cv. DH-PKW</strain>
        <tissue evidence="1">Leaves</tissue>
    </source>
</reference>
<dbReference type="EMBL" id="PYDT01000006">
    <property type="protein sequence ID" value="THU58825.1"/>
    <property type="molecule type" value="Genomic_DNA"/>
</dbReference>
<sequence length="176" mass="19710">MVRILKPSPAYRLSPAKSFKASACQGRNPNSDLETIPCAVPPFHLLPLSSQIYIENQIVCSKNRWCFWLRSLAKKIQFSRYLKYPDFSFWFLPLRLGWIYGLITWDQVDLLAQAQAQAGVLDLGALGLAGLAVIYSLHVFTSSAAAGCFETAVARYLADLLALPDHLDRPFNMQSD</sequence>
<dbReference type="Proteomes" id="UP000317650">
    <property type="component" value="Chromosome 3"/>
</dbReference>
<comment type="caution">
    <text evidence="1">The sequence shown here is derived from an EMBL/GenBank/DDBJ whole genome shotgun (WGS) entry which is preliminary data.</text>
</comment>
<proteinExistence type="predicted"/>
<evidence type="ECO:0000313" key="1">
    <source>
        <dbReference type="EMBL" id="THU58825.1"/>
    </source>
</evidence>
<name>A0A4S8JB68_MUSBA</name>
<organism evidence="1 2">
    <name type="scientific">Musa balbisiana</name>
    <name type="common">Banana</name>
    <dbReference type="NCBI Taxonomy" id="52838"/>
    <lineage>
        <taxon>Eukaryota</taxon>
        <taxon>Viridiplantae</taxon>
        <taxon>Streptophyta</taxon>
        <taxon>Embryophyta</taxon>
        <taxon>Tracheophyta</taxon>
        <taxon>Spermatophyta</taxon>
        <taxon>Magnoliopsida</taxon>
        <taxon>Liliopsida</taxon>
        <taxon>Zingiberales</taxon>
        <taxon>Musaceae</taxon>
        <taxon>Musa</taxon>
    </lineage>
</organism>
<dbReference type="AlphaFoldDB" id="A0A4S8JB68"/>
<accession>A0A4S8JB68</accession>
<protein>
    <submittedName>
        <fullName evidence="1">Uncharacterized protein</fullName>
    </submittedName>
</protein>